<dbReference type="AlphaFoldDB" id="A0A0F3ITV8"/>
<evidence type="ECO:0000259" key="1">
    <source>
        <dbReference type="Pfam" id="PF13478"/>
    </source>
</evidence>
<dbReference type="OrthoDB" id="9815497at2"/>
<gene>
    <name evidence="2" type="ORF">VZ95_07010</name>
</gene>
<dbReference type="Proteomes" id="UP000033774">
    <property type="component" value="Unassembled WGS sequence"/>
</dbReference>
<organism evidence="2 3">
    <name type="scientific">Elstera litoralis</name>
    <dbReference type="NCBI Taxonomy" id="552518"/>
    <lineage>
        <taxon>Bacteria</taxon>
        <taxon>Pseudomonadati</taxon>
        <taxon>Pseudomonadota</taxon>
        <taxon>Alphaproteobacteria</taxon>
        <taxon>Rhodospirillales</taxon>
        <taxon>Rhodospirillaceae</taxon>
        <taxon>Elstera</taxon>
    </lineage>
</organism>
<dbReference type="InterPro" id="IPR027051">
    <property type="entry name" value="XdhC_Rossmann_dom"/>
</dbReference>
<dbReference type="EMBL" id="LAJY01000147">
    <property type="protein sequence ID" value="KJV10131.1"/>
    <property type="molecule type" value="Genomic_DNA"/>
</dbReference>
<dbReference type="PANTHER" id="PTHR30388:SF4">
    <property type="entry name" value="MOLYBDENUM COFACTOR INSERTION CHAPERONE PAOD"/>
    <property type="match status" value="1"/>
</dbReference>
<protein>
    <submittedName>
        <fullName evidence="2">Xanthine dehydrogenase</fullName>
    </submittedName>
</protein>
<dbReference type="PANTHER" id="PTHR30388">
    <property type="entry name" value="ALDEHYDE OXIDOREDUCTASE MOLYBDENUM COFACTOR ASSEMBLY PROTEIN"/>
    <property type="match status" value="1"/>
</dbReference>
<name>A0A0F3ITV8_9PROT</name>
<evidence type="ECO:0000313" key="3">
    <source>
        <dbReference type="Proteomes" id="UP000033774"/>
    </source>
</evidence>
<accession>A0A0F3ITV8</accession>
<evidence type="ECO:0000313" key="2">
    <source>
        <dbReference type="EMBL" id="KJV10131.1"/>
    </source>
</evidence>
<dbReference type="Pfam" id="PF13478">
    <property type="entry name" value="XdhC_C"/>
    <property type="match status" value="1"/>
</dbReference>
<sequence>MRLSLLEKLLTARAEGRPVALVTDLATGLQTLVHEKVIEGDFGVTAEESEAIADLLATEGSALVGDSHFVQSFTPSPRLVLIGAVHIAQAVIPMAQALGYAVTVIDPRQAFATPERFPGIALSTDWPDEALDALKPDSRTAIVTLTHDPKLDDPALSAALKSDAFYIGALGSRKTHASRLQRLTEAGFTEADLQRIQGPVGLAIGAKTQAEIALSILAQITAMRRLGKANL</sequence>
<dbReference type="Gene3D" id="3.40.50.720">
    <property type="entry name" value="NAD(P)-binding Rossmann-like Domain"/>
    <property type="match status" value="1"/>
</dbReference>
<comment type="caution">
    <text evidence="2">The sequence shown here is derived from an EMBL/GenBank/DDBJ whole genome shotgun (WGS) entry which is preliminary data.</text>
</comment>
<dbReference type="RefSeq" id="WP_045775221.1">
    <property type="nucleotide sequence ID" value="NZ_LAJY01000147.1"/>
</dbReference>
<feature type="domain" description="XdhC Rossmann" evidence="1">
    <location>
        <begin position="79"/>
        <end position="220"/>
    </location>
</feature>
<proteinExistence type="predicted"/>
<dbReference type="InterPro" id="IPR052698">
    <property type="entry name" value="MoCofactor_Util/Proc"/>
</dbReference>
<reference evidence="2 3" key="1">
    <citation type="submission" date="2015-03" db="EMBL/GenBank/DDBJ databases">
        <title>Draft genome sequence of Elstera litoralis.</title>
        <authorList>
            <person name="Rahalkar M.C."/>
            <person name="Dhakephalkar P.K."/>
            <person name="Pore S.D."/>
            <person name="Arora P."/>
            <person name="Kapse N.G."/>
            <person name="Pandit P.S."/>
        </authorList>
    </citation>
    <scope>NUCLEOTIDE SEQUENCE [LARGE SCALE GENOMIC DNA]</scope>
    <source>
        <strain evidence="2 3">Dia-1</strain>
    </source>
</reference>
<keyword evidence="3" id="KW-1185">Reference proteome</keyword>